<protein>
    <recommendedName>
        <fullName evidence="2">Biogenesis of lysosome-related organelles complex 1 subunit 1</fullName>
    </recommendedName>
    <alternativeName>
        <fullName evidence="5">Protein acetyltransferase BLOC1S1</fullName>
    </alternativeName>
</protein>
<keyword evidence="8" id="KW-1185">Reference proteome</keyword>
<dbReference type="GO" id="GO:0016197">
    <property type="term" value="P:endosomal transport"/>
    <property type="evidence" value="ECO:0007669"/>
    <property type="project" value="TreeGrafter"/>
</dbReference>
<evidence type="ECO:0000256" key="4">
    <source>
        <dbReference type="ARBA" id="ARBA00049956"/>
    </source>
</evidence>
<dbReference type="InterPro" id="IPR009395">
    <property type="entry name" value="BLOC1S1"/>
</dbReference>
<dbReference type="Proteomes" id="UP000645828">
    <property type="component" value="Unassembled WGS sequence"/>
</dbReference>
<evidence type="ECO:0000313" key="8">
    <source>
        <dbReference type="Proteomes" id="UP000645828"/>
    </source>
</evidence>
<comment type="similarity">
    <text evidence="1">Belongs to the BLOC1S1 family.</text>
</comment>
<dbReference type="AlphaFoldDB" id="A0A811Y2X7"/>
<dbReference type="PANTHER" id="PTHR13073">
    <property type="entry name" value="BLOC-1 COMPLEX SUBUNIT 1"/>
    <property type="match status" value="1"/>
</dbReference>
<comment type="caution">
    <text evidence="7">The sequence shown here is derived from an EMBL/GenBank/DDBJ whole genome shotgun (WGS) entry which is preliminary data.</text>
</comment>
<comment type="function">
    <text evidence="4">Acts as a protein acetyltransferase. Negatively regulates aerobic respiration through mitochondrial protein lysine-acetylation. May counteract the action of the deacetylase SIRT3 by acetylating and regulating proteins of the mitochondrial respiratory chain including ATP5F1A and NDUFA9. Acts as a regulator of mTORC2 signaling in response to hypotoxic stress by mediating acetylation of RICTOR, thereby protecting RICTOR against ubiquitination and subsequent degradation by the proteasome.</text>
</comment>
<dbReference type="Pfam" id="PF06320">
    <property type="entry name" value="GCN5L1"/>
    <property type="match status" value="1"/>
</dbReference>
<evidence type="ECO:0000313" key="7">
    <source>
        <dbReference type="EMBL" id="CAD7671375.1"/>
    </source>
</evidence>
<proteinExistence type="inferred from homology"/>
<gene>
    <name evidence="7" type="ORF">NYPRO_LOCUS4170</name>
</gene>
<feature type="region of interest" description="Disordered" evidence="6">
    <location>
        <begin position="1"/>
        <end position="21"/>
    </location>
</feature>
<reference evidence="7" key="1">
    <citation type="submission" date="2020-12" db="EMBL/GenBank/DDBJ databases">
        <authorList>
            <consortium name="Molecular Ecology Group"/>
        </authorList>
    </citation>
    <scope>NUCLEOTIDE SEQUENCE</scope>
    <source>
        <strain evidence="7">TBG_1078</strain>
    </source>
</reference>
<evidence type="ECO:0000256" key="2">
    <source>
        <dbReference type="ARBA" id="ARBA00019577"/>
    </source>
</evidence>
<evidence type="ECO:0000256" key="3">
    <source>
        <dbReference type="ARBA" id="ARBA00047787"/>
    </source>
</evidence>
<comment type="catalytic activity">
    <reaction evidence="3">
        <text>L-lysyl-[protein] + acetyl-CoA = N(6)-acetyl-L-lysyl-[protein] + CoA + H(+)</text>
        <dbReference type="Rhea" id="RHEA:45948"/>
        <dbReference type="Rhea" id="RHEA-COMP:9752"/>
        <dbReference type="Rhea" id="RHEA-COMP:10731"/>
        <dbReference type="ChEBI" id="CHEBI:15378"/>
        <dbReference type="ChEBI" id="CHEBI:29969"/>
        <dbReference type="ChEBI" id="CHEBI:57287"/>
        <dbReference type="ChEBI" id="CHEBI:57288"/>
        <dbReference type="ChEBI" id="CHEBI:61930"/>
    </reaction>
    <physiologicalReaction direction="left-to-right" evidence="3">
        <dbReference type="Rhea" id="RHEA:45949"/>
    </physiologicalReaction>
</comment>
<evidence type="ECO:0000256" key="1">
    <source>
        <dbReference type="ARBA" id="ARBA00007133"/>
    </source>
</evidence>
<dbReference type="GO" id="GO:0031083">
    <property type="term" value="C:BLOC-1 complex"/>
    <property type="evidence" value="ECO:0007669"/>
    <property type="project" value="InterPro"/>
</dbReference>
<name>A0A811Y2X7_NYCPR</name>
<dbReference type="EMBL" id="CAJHUB010000662">
    <property type="protein sequence ID" value="CAD7671375.1"/>
    <property type="molecule type" value="Genomic_DNA"/>
</dbReference>
<evidence type="ECO:0000256" key="5">
    <source>
        <dbReference type="ARBA" id="ARBA00050048"/>
    </source>
</evidence>
<dbReference type="PANTHER" id="PTHR13073:SF0">
    <property type="entry name" value="BIOGENESIS OF LYSOSOME-RELATED ORGANELLES COMPLEX 1 SUBUNIT 1"/>
    <property type="match status" value="1"/>
</dbReference>
<accession>A0A811Y2X7</accession>
<organism evidence="7 8">
    <name type="scientific">Nyctereutes procyonoides</name>
    <name type="common">Raccoon dog</name>
    <name type="synonym">Canis procyonoides</name>
    <dbReference type="NCBI Taxonomy" id="34880"/>
    <lineage>
        <taxon>Eukaryota</taxon>
        <taxon>Metazoa</taxon>
        <taxon>Chordata</taxon>
        <taxon>Craniata</taxon>
        <taxon>Vertebrata</taxon>
        <taxon>Euteleostomi</taxon>
        <taxon>Mammalia</taxon>
        <taxon>Eutheria</taxon>
        <taxon>Laurasiatheria</taxon>
        <taxon>Carnivora</taxon>
        <taxon>Caniformia</taxon>
        <taxon>Canidae</taxon>
        <taxon>Nyctereutes</taxon>
    </lineage>
</organism>
<sequence>MFSHLLAKQRERKKLQEKRRREAIPAATCLPEALLHHLSVGVAQASMNQRKLDHEAKTLQASGSGWWRTSIRHSRKSGMWTCGNRRIELDMRTIATALEYGYKGQLQAIPS</sequence>
<evidence type="ECO:0000256" key="6">
    <source>
        <dbReference type="SAM" id="MobiDB-lite"/>
    </source>
</evidence>